<dbReference type="InterPro" id="IPR000086">
    <property type="entry name" value="NUDIX_hydrolase_dom"/>
</dbReference>
<evidence type="ECO:0000313" key="3">
    <source>
        <dbReference type="EMBL" id="QCQ23472.1"/>
    </source>
</evidence>
<dbReference type="GO" id="GO:0016787">
    <property type="term" value="F:hydrolase activity"/>
    <property type="evidence" value="ECO:0007669"/>
    <property type="project" value="UniProtKB-KW"/>
</dbReference>
<dbReference type="InterPro" id="IPR020084">
    <property type="entry name" value="NUDIX_hydrolase_CS"/>
</dbReference>
<dbReference type="InterPro" id="IPR015797">
    <property type="entry name" value="NUDIX_hydrolase-like_dom_sf"/>
</dbReference>
<protein>
    <submittedName>
        <fullName evidence="3">NUDIX hydrolase</fullName>
    </submittedName>
</protein>
<dbReference type="AlphaFoldDB" id="A0A4P8L9Y5"/>
<evidence type="ECO:0000256" key="1">
    <source>
        <dbReference type="ARBA" id="ARBA00022801"/>
    </source>
</evidence>
<evidence type="ECO:0000313" key="4">
    <source>
        <dbReference type="Proteomes" id="UP000298602"/>
    </source>
</evidence>
<dbReference type="PANTHER" id="PTHR43736:SF1">
    <property type="entry name" value="DIHYDRONEOPTERIN TRIPHOSPHATE DIPHOSPHATASE"/>
    <property type="match status" value="1"/>
</dbReference>
<dbReference type="KEGG" id="dax:FDQ92_06515"/>
<dbReference type="OrthoDB" id="5417595at2"/>
<evidence type="ECO:0000259" key="2">
    <source>
        <dbReference type="PROSITE" id="PS51462"/>
    </source>
</evidence>
<dbReference type="CDD" id="cd04678">
    <property type="entry name" value="NUDIX_MTH2_Nudt15"/>
    <property type="match status" value="1"/>
</dbReference>
<gene>
    <name evidence="3" type="ORF">FDQ92_06515</name>
</gene>
<dbReference type="Gene3D" id="3.90.79.10">
    <property type="entry name" value="Nucleoside Triphosphate Pyrophosphohydrolase"/>
    <property type="match status" value="1"/>
</dbReference>
<sequence>MPVGDRRRAHCRVCRKTFFRNPTVGVAVIVFEENRLLLVRRTGSREGLWCIPCGHVEWDEDVRQAARRELLEETGLDVFVGPVFAVHSNFHDPQQHTVGIWFWGKRLAGTLRPGSDADRAGFYSLSALPGPLAFDTDARVCRKIEAWSRSGVLEKWLECCVLDEGGP</sequence>
<dbReference type="PROSITE" id="PS00893">
    <property type="entry name" value="NUDIX_BOX"/>
    <property type="match status" value="1"/>
</dbReference>
<name>A0A4P8L9Y5_9BACT</name>
<dbReference type="SUPFAM" id="SSF55811">
    <property type="entry name" value="Nudix"/>
    <property type="match status" value="1"/>
</dbReference>
<keyword evidence="1 3" id="KW-0378">Hydrolase</keyword>
<accession>A0A4P8L9Y5</accession>
<dbReference type="PROSITE" id="PS51462">
    <property type="entry name" value="NUDIX"/>
    <property type="match status" value="1"/>
</dbReference>
<dbReference type="Proteomes" id="UP000298602">
    <property type="component" value="Chromosome"/>
</dbReference>
<dbReference type="Pfam" id="PF00293">
    <property type="entry name" value="NUDIX"/>
    <property type="match status" value="1"/>
</dbReference>
<proteinExistence type="predicted"/>
<dbReference type="EMBL" id="CP040098">
    <property type="protein sequence ID" value="QCQ23472.1"/>
    <property type="molecule type" value="Genomic_DNA"/>
</dbReference>
<feature type="domain" description="Nudix hydrolase" evidence="2">
    <location>
        <begin position="19"/>
        <end position="145"/>
    </location>
</feature>
<reference evidence="3 4" key="2">
    <citation type="submission" date="2019-05" db="EMBL/GenBank/DDBJ databases">
        <authorList>
            <person name="Suflita J.M."/>
            <person name="Marks C.R."/>
        </authorList>
    </citation>
    <scope>NUCLEOTIDE SEQUENCE [LARGE SCALE GENOMIC DNA]</scope>
    <source>
        <strain evidence="3 4">ALDC</strain>
    </source>
</reference>
<organism evidence="3 4">
    <name type="scientific">Desulfoglaeba alkanexedens ALDC</name>
    <dbReference type="NCBI Taxonomy" id="980445"/>
    <lineage>
        <taxon>Bacteria</taxon>
        <taxon>Pseudomonadati</taxon>
        <taxon>Thermodesulfobacteriota</taxon>
        <taxon>Syntrophobacteria</taxon>
        <taxon>Syntrophobacterales</taxon>
        <taxon>Syntrophobacteraceae</taxon>
        <taxon>Desulfoglaeba</taxon>
    </lineage>
</organism>
<dbReference type="PANTHER" id="PTHR43736">
    <property type="entry name" value="ADP-RIBOSE PYROPHOSPHATASE"/>
    <property type="match status" value="1"/>
</dbReference>
<reference evidence="3 4" key="1">
    <citation type="submission" date="2019-05" db="EMBL/GenBank/DDBJ databases">
        <title>The Complete Genome Sequence of the n-alkane-degrading Desulfoglaeba alkanexedens ALDC reveals multiple alkylsuccinate synthase gene clusters.</title>
        <authorList>
            <person name="Callaghan A.V."/>
            <person name="Davidova I.A."/>
            <person name="Duncan K.E."/>
            <person name="Morris B."/>
            <person name="McInerney M.J."/>
        </authorList>
    </citation>
    <scope>NUCLEOTIDE SEQUENCE [LARGE SCALE GENOMIC DNA]</scope>
    <source>
        <strain evidence="3 4">ALDC</strain>
    </source>
</reference>
<keyword evidence="4" id="KW-1185">Reference proteome</keyword>